<proteinExistence type="predicted"/>
<organism evidence="1 2">
    <name type="scientific">Pneumocystis oryctolagi</name>
    <dbReference type="NCBI Taxonomy" id="42067"/>
    <lineage>
        <taxon>Eukaryota</taxon>
        <taxon>Fungi</taxon>
        <taxon>Dikarya</taxon>
        <taxon>Ascomycota</taxon>
        <taxon>Taphrinomycotina</taxon>
        <taxon>Pneumocystomycetes</taxon>
        <taxon>Pneumocystaceae</taxon>
        <taxon>Pneumocystis</taxon>
    </lineage>
</organism>
<comment type="caution">
    <text evidence="1">The sequence shown here is derived from an EMBL/GenBank/DDBJ whole genome shotgun (WGS) entry which is preliminary data.</text>
</comment>
<protein>
    <submittedName>
        <fullName evidence="1">Uncharacterized protein</fullName>
    </submittedName>
</protein>
<keyword evidence="2" id="KW-1185">Reference proteome</keyword>
<evidence type="ECO:0000313" key="2">
    <source>
        <dbReference type="Proteomes" id="UP000768646"/>
    </source>
</evidence>
<gene>
    <name evidence="1" type="ORF">PORY_001475</name>
</gene>
<evidence type="ECO:0000313" key="1">
    <source>
        <dbReference type="EMBL" id="KAG4305305.1"/>
    </source>
</evidence>
<dbReference type="Proteomes" id="UP000768646">
    <property type="component" value="Unassembled WGS sequence"/>
</dbReference>
<reference evidence="1 2" key="1">
    <citation type="journal article" date="2021" name="Commun. Biol.">
        <title>Genomic insights into the host specific adaptation of the Pneumocystis genus.</title>
        <authorList>
            <person name="Cisse O.H."/>
            <person name="Ma L."/>
            <person name="Dekker J.P."/>
            <person name="Khil P.P."/>
            <person name="Youn J.-H."/>
            <person name="Brenchley J.M."/>
            <person name="Blair R."/>
            <person name="Pahar B."/>
            <person name="Chabe M."/>
            <person name="Van Rompay K.K.A."/>
            <person name="Keesler R."/>
            <person name="Sukura A."/>
            <person name="Hirsch V."/>
            <person name="Kutty G."/>
            <person name="Liu Y."/>
            <person name="Peng L."/>
            <person name="Chen J."/>
            <person name="Song J."/>
            <person name="Weissenbacher-Lang C."/>
            <person name="Xu J."/>
            <person name="Upham N.S."/>
            <person name="Stajich J.E."/>
            <person name="Cuomo C.A."/>
            <person name="Cushion M.T."/>
            <person name="Kovacs J.A."/>
        </authorList>
    </citation>
    <scope>NUCLEOTIDE SEQUENCE [LARGE SCALE GENOMIC DNA]</scope>
    <source>
        <strain evidence="1 2">RABM</strain>
    </source>
</reference>
<dbReference type="EMBL" id="JABTEG010000004">
    <property type="protein sequence ID" value="KAG4305305.1"/>
    <property type="molecule type" value="Genomic_DNA"/>
</dbReference>
<name>A0ACB7CE19_9ASCO</name>
<accession>A0ACB7CE19</accession>
<sequence length="970" mass="107583">MKLIETDALFRNDSQESIDKKSFSNYQEKSKYEIEKSQITKREDEHNLHISHKPLLHIVECSLKEKSTCRFDVATHHVRQFLLENFSSLTLNTEFRNFEDELFLINHVEQIRVVEVSGSDKEILYLDEVDLDIHIYQLNNNLPATSSFDYDDQEDGPMAIVTELPSLSLEGLWDNLIFEDNIKNNLLHFIHTVMLFSDKDVNFNIVTWNRLILLHGPPGTGKTSLCRALAQKLSIRLSNKFSRGRIVEVNSHSLFSKWFSESGKLVGKMFQQIHEMVEDEDSFVCVLIDEVESLTAARKAAASGLEPSDGLRVVNSLLTQLDKLKPHKNVFILTTSNLLEAMDPAFVDRIDIKQYIGDPNPGAIFAILQSCINELGRKGLIGDGIPVPSFTEASISLYSQPNSHSSRLYRISVDCKGLSGRTLRRLPVLAHAKYLQRPCCTMDEMLCSLERVSRIFSENAVEERGENARMSSFVGAIAVGDLVKSTLGPKGMDKILQSASTGEIIVTNDGATILKSISLDNAAAKALVNVSMTQDNEIGDGTTSVTVLAAELLREAERLIDAKIHPQTIISGYRVATSSALNALYESAVDHKENLELFRKDLENIARTTLSSKILSQDRDHFSKLAVDAVLKCTSLESIQIIKKPGGRLKDSYFDDGFILEKRIGVNQPKRLENARILVANTPMDTDKVKIFGARVRVDTTGKLAELEKAEKEKMKAKVEKIKAHGINCFVNRQLIYNWPEQLFADSGIMSIEHADFDGIERLALVTGGEIASTFDHPEYVKLGKCDLIEEIIIGEDRMIKFSGVAAGEACTIVLRGATSQLLDEAERSLHDALAVLLQTINDSKVVLGGGCSEILMAKAVDAAASKESGKKIHAIEAFARALRTIPMILASNAGFDSSELVSKLRSAHYKGMTSYGLDLINGGIADMRDAGVIESYKLKYSVVSSASEVAEMLLRVDTILKSTPRPRTR</sequence>